<dbReference type="GO" id="GO:0005886">
    <property type="term" value="C:plasma membrane"/>
    <property type="evidence" value="ECO:0007669"/>
    <property type="project" value="UniProtKB-SubCell"/>
</dbReference>
<evidence type="ECO:0000313" key="8">
    <source>
        <dbReference type="EMBL" id="SBW11591.1"/>
    </source>
</evidence>
<keyword evidence="5 6" id="KW-0472">Membrane</keyword>
<dbReference type="Pfam" id="PF04024">
    <property type="entry name" value="PspC"/>
    <property type="match status" value="1"/>
</dbReference>
<feature type="transmembrane region" description="Helical" evidence="6">
    <location>
        <begin position="36"/>
        <end position="59"/>
    </location>
</feature>
<evidence type="ECO:0000256" key="4">
    <source>
        <dbReference type="ARBA" id="ARBA00022989"/>
    </source>
</evidence>
<protein>
    <submittedName>
        <fullName evidence="8">Uncharacterized membrane protein YvlC</fullName>
    </submittedName>
</protein>
<evidence type="ECO:0000259" key="7">
    <source>
        <dbReference type="Pfam" id="PF04024"/>
    </source>
</evidence>
<dbReference type="EMBL" id="FLUN01000001">
    <property type="protein sequence ID" value="SBW11591.1"/>
    <property type="molecule type" value="Genomic_DNA"/>
</dbReference>
<gene>
    <name evidence="8" type="primary">yvlC</name>
    <name evidence="8" type="ORF">KL86CLO1_13325</name>
</gene>
<evidence type="ECO:0000256" key="5">
    <source>
        <dbReference type="ARBA" id="ARBA00023136"/>
    </source>
</evidence>
<accession>A0A212KIW3</accession>
<evidence type="ECO:0000256" key="3">
    <source>
        <dbReference type="ARBA" id="ARBA00022692"/>
    </source>
</evidence>
<comment type="subcellular location">
    <subcellularLocation>
        <location evidence="1">Cell membrane</location>
        <topology evidence="1">Single-pass membrane protein</topology>
    </subcellularLocation>
</comment>
<evidence type="ECO:0000256" key="1">
    <source>
        <dbReference type="ARBA" id="ARBA00004162"/>
    </source>
</evidence>
<keyword evidence="3 6" id="KW-0812">Transmembrane</keyword>
<dbReference type="InterPro" id="IPR007168">
    <property type="entry name" value="Phageshock_PspC_N"/>
</dbReference>
<evidence type="ECO:0000256" key="2">
    <source>
        <dbReference type="ARBA" id="ARBA00022475"/>
    </source>
</evidence>
<feature type="domain" description="Phage shock protein PspC N-terminal" evidence="7">
    <location>
        <begin position="5"/>
        <end position="62"/>
    </location>
</feature>
<evidence type="ECO:0000256" key="6">
    <source>
        <dbReference type="SAM" id="Phobius"/>
    </source>
</evidence>
<organism evidence="8">
    <name type="scientific">uncultured Eubacteriales bacterium</name>
    <dbReference type="NCBI Taxonomy" id="172733"/>
    <lineage>
        <taxon>Bacteria</taxon>
        <taxon>Bacillati</taxon>
        <taxon>Bacillota</taxon>
        <taxon>Clostridia</taxon>
        <taxon>Eubacteriales</taxon>
        <taxon>environmental samples</taxon>
    </lineage>
</organism>
<keyword evidence="4 6" id="KW-1133">Transmembrane helix</keyword>
<sequence length="69" mass="7558">MNEPKKLYRIEKGGVIAGVCGGIAEYFNIDPSLVRIAAAILFFAGTLSFWVYLVCAIVLPKKSDVYPGY</sequence>
<dbReference type="InterPro" id="IPR052027">
    <property type="entry name" value="PspC"/>
</dbReference>
<dbReference type="PANTHER" id="PTHR33885">
    <property type="entry name" value="PHAGE SHOCK PROTEIN C"/>
    <property type="match status" value="1"/>
</dbReference>
<keyword evidence="2" id="KW-1003">Cell membrane</keyword>
<dbReference type="AlphaFoldDB" id="A0A212KIW3"/>
<proteinExistence type="predicted"/>
<name>A0A212KIW3_9FIRM</name>
<dbReference type="PANTHER" id="PTHR33885:SF3">
    <property type="entry name" value="PHAGE SHOCK PROTEIN C"/>
    <property type="match status" value="1"/>
</dbReference>
<reference evidence="8" key="1">
    <citation type="submission" date="2016-04" db="EMBL/GenBank/DDBJ databases">
        <authorList>
            <person name="Evans L.H."/>
            <person name="Alamgir A."/>
            <person name="Owens N."/>
            <person name="Weber N.D."/>
            <person name="Virtaneva K."/>
            <person name="Barbian K."/>
            <person name="Babar A."/>
            <person name="Rosenke K."/>
        </authorList>
    </citation>
    <scope>NUCLEOTIDE SEQUENCE</scope>
    <source>
        <strain evidence="8">86</strain>
    </source>
</reference>